<evidence type="ECO:0000313" key="1">
    <source>
        <dbReference type="EMBL" id="GBL88001.1"/>
    </source>
</evidence>
<accession>A0A4Y2B6I8</accession>
<gene>
    <name evidence="1" type="ORF">AVEN_133673_1</name>
</gene>
<name>A0A4Y2B6I8_ARAVE</name>
<dbReference type="EMBL" id="BGPR01000057">
    <property type="protein sequence ID" value="GBL88001.1"/>
    <property type="molecule type" value="Genomic_DNA"/>
</dbReference>
<evidence type="ECO:0000313" key="2">
    <source>
        <dbReference type="Proteomes" id="UP000499080"/>
    </source>
</evidence>
<proteinExistence type="predicted"/>
<keyword evidence="2" id="KW-1185">Reference proteome</keyword>
<comment type="caution">
    <text evidence="1">The sequence shown here is derived from an EMBL/GenBank/DDBJ whole genome shotgun (WGS) entry which is preliminary data.</text>
</comment>
<sequence length="72" mass="8077">MNGDTVMMMKLFEMYARFLAALSQIIQRSNSEIAKLRKSQMVIRTFQAGSGIMIASPDRETESETKAAEQTS</sequence>
<protein>
    <submittedName>
        <fullName evidence="1">Uncharacterized protein</fullName>
    </submittedName>
</protein>
<reference evidence="1 2" key="1">
    <citation type="journal article" date="2019" name="Sci. Rep.">
        <title>Orb-weaving spider Araneus ventricosus genome elucidates the spidroin gene catalogue.</title>
        <authorList>
            <person name="Kono N."/>
            <person name="Nakamura H."/>
            <person name="Ohtoshi R."/>
            <person name="Moran D.A.P."/>
            <person name="Shinohara A."/>
            <person name="Yoshida Y."/>
            <person name="Fujiwara M."/>
            <person name="Mori M."/>
            <person name="Tomita M."/>
            <person name="Arakawa K."/>
        </authorList>
    </citation>
    <scope>NUCLEOTIDE SEQUENCE [LARGE SCALE GENOMIC DNA]</scope>
</reference>
<dbReference type="Proteomes" id="UP000499080">
    <property type="component" value="Unassembled WGS sequence"/>
</dbReference>
<organism evidence="1 2">
    <name type="scientific">Araneus ventricosus</name>
    <name type="common">Orbweaver spider</name>
    <name type="synonym">Epeira ventricosa</name>
    <dbReference type="NCBI Taxonomy" id="182803"/>
    <lineage>
        <taxon>Eukaryota</taxon>
        <taxon>Metazoa</taxon>
        <taxon>Ecdysozoa</taxon>
        <taxon>Arthropoda</taxon>
        <taxon>Chelicerata</taxon>
        <taxon>Arachnida</taxon>
        <taxon>Araneae</taxon>
        <taxon>Araneomorphae</taxon>
        <taxon>Entelegynae</taxon>
        <taxon>Araneoidea</taxon>
        <taxon>Araneidae</taxon>
        <taxon>Araneus</taxon>
    </lineage>
</organism>
<dbReference type="AlphaFoldDB" id="A0A4Y2B6I8"/>